<dbReference type="GO" id="GO:0005899">
    <property type="term" value="C:insulin receptor complex"/>
    <property type="evidence" value="ECO:0007669"/>
    <property type="project" value="TreeGrafter"/>
</dbReference>
<dbReference type="GO" id="GO:0042593">
    <property type="term" value="P:glucose homeostasis"/>
    <property type="evidence" value="ECO:0007669"/>
    <property type="project" value="TreeGrafter"/>
</dbReference>
<dbReference type="GO" id="GO:0005524">
    <property type="term" value="F:ATP binding"/>
    <property type="evidence" value="ECO:0007669"/>
    <property type="project" value="UniProtKB-UniRule"/>
</dbReference>
<dbReference type="InterPro" id="IPR013783">
    <property type="entry name" value="Ig-like_fold"/>
</dbReference>
<proteinExistence type="inferred from homology"/>
<dbReference type="Gene3D" id="1.10.510.10">
    <property type="entry name" value="Transferase(Phosphotransferase) domain 1"/>
    <property type="match status" value="1"/>
</dbReference>
<evidence type="ECO:0000256" key="20">
    <source>
        <dbReference type="ARBA" id="ARBA00051243"/>
    </source>
</evidence>
<dbReference type="CDD" id="cd00063">
    <property type="entry name" value="FN3"/>
    <property type="match status" value="3"/>
</dbReference>
<sequence>MEDLFDCRAPCDCPRQPGDCERLRTRSICYGSGDDVSWSWSWSWVGMIVLVLTLLTTCAAAQSVTDIAPLNRTGVCQSIDIRNSVDQFSQLQGCQVIEGFLQIVLIDKADPNEYDNLTFPDLQEVTSYVLLYRVNGLRSLGKLFPNLSVIRGNELFYDYALVIFEMLHLQELGLTSLTDILRGGVYFVKNPMLCYIDTIAWNLIAKQAPKELEAEETHFIRLQNNKRKNECPICPKDCPLMAATQDNHLCWGPQHCQKVCPSSCGNRACDSTGACCADNCLGGCQVNNATNCFACRGVLLEGRCIDSCPAAMYKYLNRRCVTEEECHALPKPRQVSTTSSEPDPMPDHPWKPFQKDWECIHTCPAGYLETNNSGRYNCKLCEVDKCRKECSGGNVDSIAVAQRLRDCTYIKGSLEIQIRGGINVVKELEESLNKIEEINGYLKIVRSFPLMSLNFLKKLKIIHGNDLESGKYSLVVLDNQNLLELWDWETKGKDFQIKRGRLFFHFNPKLCVDKITELKELAHLPDFTDLEVAQNSNGDKVACNVKELEVTVYKRTAKAVLIRWKQFTHYDSRTLLGYVIYSIEAPYENVTMYDGRDACGGDGWRVDDIAPPDPTDKVASDEDTWMEAILTHLRPYTQYAFYIKTYTIATEKVGAQSKIKYFRTYPDTPTVPRALKAYSNSSSELIIHWISPIIPNGNVTHYIVRGTWEQEDQKFLEQRNYCTEPLSLPDTKHSQMKVDEDGMDLGVDGILGPTIYDKKDCVCKKDDKAEREKKQKEKEIQFQIHFEDALHNQVYVKRKNVPEDLNSVSTDVRPQRDKREIQFRGDKVNNEFPKLEKSSPGTTEESQNKPLGANFEHVVWGKNTLSVHMLRHFAHYTISVTACRELIPEEPQTSKTTCSAQSIISARTLPLNTADTVPYLNVEVMDVSNHSGDVLLKWDEPQSPNGLIVTYQIEYRRIDIENYKPTVECITRRQYQNMSKSYILKNLGPGNYTVKVRATSLAGNGNYTESVNFYIQERQSVSMLQLLIIIIICVVLLVALGFLLFVYHRKQMAQEVANSRLIASVNPEYVSTMYVADQWEVPRCQIELVKELGQGSFGMVWRGIAYNIVPGHEKMDCAVKTVNETASDRERIEFLNEASVMKGFNTNHVVQLLGVVSMGQPTLVVMELMANGDLKSYLRSHRPDAAEDPNRQPPTLREILQMAIEIADGMAYLAAKKFVHRDLAARNCMVAEDLTVKIGDFGMTRDIYETDYYRKGTKGLLPVRWMAPESLKDGVFTSSSDVWSYGVVLWEMATLASQPYQGLSNDQTLKFVIEKHVMIPPDNCPENLYWLMKRCWQYKPSMRPTFLDLVTELLPEANDRFATVSFYHSPEGQEVRRGAGVELVISEPAPVTTGEVPEPGVETAGAGGETTPLCISREIEDFSLGSDDEENYNKQSSGSSKVSNGSTTTPNGYILARPNGIKTTKC</sequence>
<dbReference type="InterPro" id="IPR036941">
    <property type="entry name" value="Rcpt_L-dom_sf"/>
</dbReference>
<comment type="cofactor">
    <cofactor evidence="1">
        <name>Mn(2+)</name>
        <dbReference type="ChEBI" id="CHEBI:29035"/>
    </cofactor>
</comment>
<name>A0A1B6KAQ3_9HEMI</name>
<dbReference type="Gene3D" id="3.30.200.20">
    <property type="entry name" value="Phosphorylase Kinase, domain 1"/>
    <property type="match status" value="1"/>
</dbReference>
<dbReference type="Pfam" id="PF07714">
    <property type="entry name" value="PK_Tyr_Ser-Thr"/>
    <property type="match status" value="1"/>
</dbReference>
<dbReference type="InterPro" id="IPR001245">
    <property type="entry name" value="Ser-Thr/Tyr_kinase_cat_dom"/>
</dbReference>
<dbReference type="SMART" id="SM00060">
    <property type="entry name" value="FN3"/>
    <property type="match status" value="3"/>
</dbReference>
<dbReference type="GO" id="GO:0051897">
    <property type="term" value="P:positive regulation of phosphatidylinositol 3-kinase/protein kinase B signal transduction"/>
    <property type="evidence" value="ECO:0007669"/>
    <property type="project" value="TreeGrafter"/>
</dbReference>
<dbReference type="CDD" id="cd05032">
    <property type="entry name" value="PTKc_InsR_like"/>
    <property type="match status" value="1"/>
</dbReference>
<feature type="region of interest" description="Disordered" evidence="23">
    <location>
        <begin position="826"/>
        <end position="850"/>
    </location>
</feature>
<dbReference type="InterPro" id="IPR009030">
    <property type="entry name" value="Growth_fac_rcpt_cys_sf"/>
</dbReference>
<keyword evidence="8" id="KW-0732">Signal</keyword>
<evidence type="ECO:0000259" key="26">
    <source>
        <dbReference type="PROSITE" id="PS50853"/>
    </source>
</evidence>
<feature type="region of interest" description="Disordered" evidence="23">
    <location>
        <begin position="1425"/>
        <end position="1466"/>
    </location>
</feature>
<evidence type="ECO:0000256" key="8">
    <source>
        <dbReference type="ARBA" id="ARBA00022729"/>
    </source>
</evidence>
<evidence type="ECO:0000256" key="1">
    <source>
        <dbReference type="ARBA" id="ARBA00001936"/>
    </source>
</evidence>
<evidence type="ECO:0000256" key="14">
    <source>
        <dbReference type="ARBA" id="ARBA00023136"/>
    </source>
</evidence>
<keyword evidence="14 24" id="KW-0472">Membrane</keyword>
<feature type="domain" description="Protein kinase" evidence="25">
    <location>
        <begin position="1086"/>
        <end position="1361"/>
    </location>
</feature>
<evidence type="ECO:0000256" key="19">
    <source>
        <dbReference type="ARBA" id="ARBA00023211"/>
    </source>
</evidence>
<evidence type="ECO:0000256" key="9">
    <source>
        <dbReference type="ARBA" id="ARBA00022737"/>
    </source>
</evidence>
<keyword evidence="6 22" id="KW-0812">Transmembrane</keyword>
<dbReference type="InterPro" id="IPR003961">
    <property type="entry name" value="FN3_dom"/>
</dbReference>
<feature type="compositionally biased region" description="Polar residues" evidence="23">
    <location>
        <begin position="839"/>
        <end position="849"/>
    </location>
</feature>
<comment type="similarity">
    <text evidence="22">Belongs to the protein kinase superfamily. Tyr protein kinase family. Insulin receptor subfamily.</text>
</comment>
<keyword evidence="5" id="KW-0165">Cleavage on pair of basic residues</keyword>
<evidence type="ECO:0000256" key="12">
    <source>
        <dbReference type="ARBA" id="ARBA00022840"/>
    </source>
</evidence>
<dbReference type="Pfam" id="PF00041">
    <property type="entry name" value="fn3"/>
    <property type="match status" value="1"/>
</dbReference>
<comment type="subcellular location">
    <subcellularLocation>
        <location evidence="2">Membrane</location>
        <topology evidence="2">Single-pass type I membrane protein</topology>
    </subcellularLocation>
</comment>
<evidence type="ECO:0000256" key="16">
    <source>
        <dbReference type="ARBA" id="ARBA00023157"/>
    </source>
</evidence>
<dbReference type="InterPro" id="IPR036116">
    <property type="entry name" value="FN3_sf"/>
</dbReference>
<evidence type="ECO:0000256" key="24">
    <source>
        <dbReference type="SAM" id="Phobius"/>
    </source>
</evidence>
<feature type="binding site" evidence="21">
    <location>
        <position position="1120"/>
    </location>
    <ligand>
        <name>ATP</name>
        <dbReference type="ChEBI" id="CHEBI:30616"/>
    </ligand>
</feature>
<feature type="compositionally biased region" description="Low complexity" evidence="23">
    <location>
        <begin position="1433"/>
        <end position="1446"/>
    </location>
</feature>
<dbReference type="CDD" id="cd00064">
    <property type="entry name" value="FU"/>
    <property type="match status" value="1"/>
</dbReference>
<dbReference type="InterPro" id="IPR050122">
    <property type="entry name" value="RTK"/>
</dbReference>
<dbReference type="SUPFAM" id="SSF49265">
    <property type="entry name" value="Fibronectin type III"/>
    <property type="match status" value="3"/>
</dbReference>
<evidence type="ECO:0000256" key="15">
    <source>
        <dbReference type="ARBA" id="ARBA00023137"/>
    </source>
</evidence>
<keyword evidence="9" id="KW-0677">Repeat</keyword>
<evidence type="ECO:0000256" key="17">
    <source>
        <dbReference type="ARBA" id="ARBA00023170"/>
    </source>
</evidence>
<dbReference type="Gene3D" id="3.80.20.20">
    <property type="entry name" value="Receptor L-domain"/>
    <property type="match status" value="2"/>
</dbReference>
<dbReference type="GO" id="GO:0005009">
    <property type="term" value="F:insulin receptor activity"/>
    <property type="evidence" value="ECO:0007669"/>
    <property type="project" value="TreeGrafter"/>
</dbReference>
<dbReference type="PANTHER" id="PTHR24416:SF525">
    <property type="entry name" value="INSULIN-LIKE RECEPTOR"/>
    <property type="match status" value="1"/>
</dbReference>
<dbReference type="FunFam" id="3.30.200.20:FF:000026">
    <property type="entry name" value="Tyrosine-protein kinase receptor"/>
    <property type="match status" value="1"/>
</dbReference>
<dbReference type="FunFam" id="2.60.40.10:FF:001941">
    <property type="entry name" value="Tyrosine-protein kinase receptor"/>
    <property type="match status" value="1"/>
</dbReference>
<dbReference type="PROSITE" id="PS50853">
    <property type="entry name" value="FN3"/>
    <property type="match status" value="1"/>
</dbReference>
<keyword evidence="19" id="KW-0464">Manganese</keyword>
<keyword evidence="16" id="KW-1015">Disulfide bond</keyword>
<dbReference type="GO" id="GO:0043560">
    <property type="term" value="F:insulin receptor substrate binding"/>
    <property type="evidence" value="ECO:0007669"/>
    <property type="project" value="TreeGrafter"/>
</dbReference>
<keyword evidence="18" id="KW-0325">Glycoprotein</keyword>
<dbReference type="InterPro" id="IPR006212">
    <property type="entry name" value="Furin_repeat"/>
</dbReference>
<dbReference type="Gene3D" id="2.10.220.10">
    <property type="entry name" value="Hormone Receptor, Insulin-like Growth Factor Receptor 1, Chain A, domain 2"/>
    <property type="match status" value="1"/>
</dbReference>
<organism evidence="27">
    <name type="scientific">Graphocephala atropunctata</name>
    <dbReference type="NCBI Taxonomy" id="36148"/>
    <lineage>
        <taxon>Eukaryota</taxon>
        <taxon>Metazoa</taxon>
        <taxon>Ecdysozoa</taxon>
        <taxon>Arthropoda</taxon>
        <taxon>Hexapoda</taxon>
        <taxon>Insecta</taxon>
        <taxon>Pterygota</taxon>
        <taxon>Neoptera</taxon>
        <taxon>Paraneoptera</taxon>
        <taxon>Hemiptera</taxon>
        <taxon>Auchenorrhyncha</taxon>
        <taxon>Membracoidea</taxon>
        <taxon>Cicadellidae</taxon>
        <taxon>Cicadellinae</taxon>
        <taxon>Cicadellini</taxon>
        <taxon>Graphocephala</taxon>
    </lineage>
</organism>
<dbReference type="InterPro" id="IPR000494">
    <property type="entry name" value="Rcpt_L-dom"/>
</dbReference>
<dbReference type="InterPro" id="IPR006211">
    <property type="entry name" value="Furin-like_Cys-rich_dom"/>
</dbReference>
<dbReference type="InterPro" id="IPR002011">
    <property type="entry name" value="Tyr_kinase_rcpt_2_CS"/>
</dbReference>
<evidence type="ECO:0000256" key="23">
    <source>
        <dbReference type="SAM" id="MobiDB-lite"/>
    </source>
</evidence>
<dbReference type="FunFam" id="1.10.510.10:FF:000528">
    <property type="entry name" value="Tyrosine-protein kinase receptor"/>
    <property type="match status" value="1"/>
</dbReference>
<dbReference type="Pfam" id="PF00757">
    <property type="entry name" value="Furin-like"/>
    <property type="match status" value="1"/>
</dbReference>
<dbReference type="InterPro" id="IPR011009">
    <property type="entry name" value="Kinase-like_dom_sf"/>
</dbReference>
<dbReference type="EMBL" id="GEBQ01031456">
    <property type="protein sequence ID" value="JAT08521.1"/>
    <property type="molecule type" value="Transcribed_RNA"/>
</dbReference>
<evidence type="ECO:0000256" key="10">
    <source>
        <dbReference type="ARBA" id="ARBA00022741"/>
    </source>
</evidence>
<dbReference type="PROSITE" id="PS50011">
    <property type="entry name" value="PROTEIN_KINASE_DOM"/>
    <property type="match status" value="1"/>
</dbReference>
<dbReference type="InterPro" id="IPR008266">
    <property type="entry name" value="Tyr_kinase_AS"/>
</dbReference>
<dbReference type="SMART" id="SM00219">
    <property type="entry name" value="TyrKc"/>
    <property type="match status" value="1"/>
</dbReference>
<dbReference type="SMART" id="SM00261">
    <property type="entry name" value="FU"/>
    <property type="match status" value="1"/>
</dbReference>
<dbReference type="Pfam" id="PF01030">
    <property type="entry name" value="Recep_L_domain"/>
    <property type="match status" value="2"/>
</dbReference>
<keyword evidence="4" id="KW-0808">Transferase</keyword>
<dbReference type="PANTHER" id="PTHR24416">
    <property type="entry name" value="TYROSINE-PROTEIN KINASE RECEPTOR"/>
    <property type="match status" value="1"/>
</dbReference>
<keyword evidence="13 24" id="KW-1133">Transmembrane helix</keyword>
<dbReference type="GO" id="GO:0030424">
    <property type="term" value="C:axon"/>
    <property type="evidence" value="ECO:0007669"/>
    <property type="project" value="TreeGrafter"/>
</dbReference>
<evidence type="ECO:0000256" key="22">
    <source>
        <dbReference type="RuleBase" id="RU000312"/>
    </source>
</evidence>
<dbReference type="PRINTS" id="PR00109">
    <property type="entry name" value="TYRKINASE"/>
</dbReference>
<keyword evidence="7" id="KW-0479">Metal-binding</keyword>
<evidence type="ECO:0000256" key="6">
    <source>
        <dbReference type="ARBA" id="ARBA00022692"/>
    </source>
</evidence>
<accession>A0A1B6KAQ3</accession>
<dbReference type="FunFam" id="3.80.20.20:FF:000001">
    <property type="entry name" value="Tyrosine-protein kinase receptor"/>
    <property type="match status" value="1"/>
</dbReference>
<evidence type="ECO:0000256" key="4">
    <source>
        <dbReference type="ARBA" id="ARBA00022679"/>
    </source>
</evidence>
<dbReference type="EC" id="2.7.10.1" evidence="22"/>
<evidence type="ECO:0000259" key="25">
    <source>
        <dbReference type="PROSITE" id="PS50011"/>
    </source>
</evidence>
<dbReference type="PROSITE" id="PS00107">
    <property type="entry name" value="PROTEIN_KINASE_ATP"/>
    <property type="match status" value="1"/>
</dbReference>
<dbReference type="PROSITE" id="PS00109">
    <property type="entry name" value="PROTEIN_KINASE_TYR"/>
    <property type="match status" value="1"/>
</dbReference>
<evidence type="ECO:0000256" key="18">
    <source>
        <dbReference type="ARBA" id="ARBA00023180"/>
    </source>
</evidence>
<dbReference type="InterPro" id="IPR020635">
    <property type="entry name" value="Tyr_kinase_cat_dom"/>
</dbReference>
<keyword evidence="17 22" id="KW-0675">Receptor</keyword>
<evidence type="ECO:0000256" key="21">
    <source>
        <dbReference type="PROSITE-ProRule" id="PRU10141"/>
    </source>
</evidence>
<dbReference type="GO" id="GO:0043410">
    <property type="term" value="P:positive regulation of MAPK cascade"/>
    <property type="evidence" value="ECO:0007669"/>
    <property type="project" value="TreeGrafter"/>
</dbReference>
<reference evidence="27" key="1">
    <citation type="submission" date="2015-11" db="EMBL/GenBank/DDBJ databases">
        <title>De novo transcriptome assembly of four potential Pierce s Disease insect vectors from Arizona vineyards.</title>
        <authorList>
            <person name="Tassone E.E."/>
        </authorList>
    </citation>
    <scope>NUCLEOTIDE SEQUENCE</scope>
</reference>
<dbReference type="SUPFAM" id="SSF56112">
    <property type="entry name" value="Protein kinase-like (PK-like)"/>
    <property type="match status" value="1"/>
</dbReference>
<dbReference type="Gene3D" id="2.60.40.10">
    <property type="entry name" value="Immunoglobulins"/>
    <property type="match status" value="3"/>
</dbReference>
<evidence type="ECO:0000256" key="5">
    <source>
        <dbReference type="ARBA" id="ARBA00022685"/>
    </source>
</evidence>
<evidence type="ECO:0000256" key="7">
    <source>
        <dbReference type="ARBA" id="ARBA00022723"/>
    </source>
</evidence>
<dbReference type="SUPFAM" id="SSF52058">
    <property type="entry name" value="L domain-like"/>
    <property type="match status" value="2"/>
</dbReference>
<dbReference type="InterPro" id="IPR017441">
    <property type="entry name" value="Protein_kinase_ATP_BS"/>
</dbReference>
<feature type="domain" description="Fibronectin type-III" evidence="26">
    <location>
        <begin position="918"/>
        <end position="1018"/>
    </location>
</feature>
<evidence type="ECO:0000256" key="11">
    <source>
        <dbReference type="ARBA" id="ARBA00022777"/>
    </source>
</evidence>
<feature type="compositionally biased region" description="Basic and acidic residues" evidence="23">
    <location>
        <begin position="826"/>
        <end position="837"/>
    </location>
</feature>
<evidence type="ECO:0000256" key="2">
    <source>
        <dbReference type="ARBA" id="ARBA00004479"/>
    </source>
</evidence>
<keyword evidence="12 21" id="KW-0067">ATP-binding</keyword>
<evidence type="ECO:0000313" key="27">
    <source>
        <dbReference type="EMBL" id="JAT08521.1"/>
    </source>
</evidence>
<keyword evidence="15" id="KW-0829">Tyrosine-protein kinase</keyword>
<feature type="transmembrane region" description="Helical" evidence="24">
    <location>
        <begin position="1023"/>
        <end position="1047"/>
    </location>
</feature>
<protein>
    <recommendedName>
        <fullName evidence="22">Tyrosine-protein kinase receptor</fullName>
        <ecNumber evidence="22">2.7.10.1</ecNumber>
    </recommendedName>
</protein>
<keyword evidence="10 21" id="KW-0547">Nucleotide-binding</keyword>
<evidence type="ECO:0000256" key="3">
    <source>
        <dbReference type="ARBA" id="ARBA00022553"/>
    </source>
</evidence>
<keyword evidence="11" id="KW-0418">Kinase</keyword>
<gene>
    <name evidence="27" type="ORF">g.29733</name>
</gene>
<keyword evidence="3 22" id="KW-0597">Phosphoprotein</keyword>
<dbReference type="InterPro" id="IPR000719">
    <property type="entry name" value="Prot_kinase_dom"/>
</dbReference>
<comment type="catalytic activity">
    <reaction evidence="20 22">
        <text>L-tyrosyl-[protein] + ATP = O-phospho-L-tyrosyl-[protein] + ADP + H(+)</text>
        <dbReference type="Rhea" id="RHEA:10596"/>
        <dbReference type="Rhea" id="RHEA-COMP:10136"/>
        <dbReference type="Rhea" id="RHEA-COMP:20101"/>
        <dbReference type="ChEBI" id="CHEBI:15378"/>
        <dbReference type="ChEBI" id="CHEBI:30616"/>
        <dbReference type="ChEBI" id="CHEBI:46858"/>
        <dbReference type="ChEBI" id="CHEBI:61978"/>
        <dbReference type="ChEBI" id="CHEBI:456216"/>
        <dbReference type="EC" id="2.7.10.1"/>
    </reaction>
</comment>
<dbReference type="GO" id="GO:0046872">
    <property type="term" value="F:metal ion binding"/>
    <property type="evidence" value="ECO:0007669"/>
    <property type="project" value="UniProtKB-KW"/>
</dbReference>
<dbReference type="PROSITE" id="PS00239">
    <property type="entry name" value="RECEPTOR_TYR_KIN_II"/>
    <property type="match status" value="1"/>
</dbReference>
<evidence type="ECO:0000256" key="13">
    <source>
        <dbReference type="ARBA" id="ARBA00022989"/>
    </source>
</evidence>
<dbReference type="SUPFAM" id="SSF57184">
    <property type="entry name" value="Growth factor receptor domain"/>
    <property type="match status" value="1"/>
</dbReference>